<feature type="transmembrane region" description="Helical" evidence="6">
    <location>
        <begin position="150"/>
        <end position="176"/>
    </location>
</feature>
<protein>
    <submittedName>
        <fullName evidence="7">UbiA family prenyltransferase</fullName>
    </submittedName>
</protein>
<feature type="region of interest" description="Disordered" evidence="5">
    <location>
        <begin position="1"/>
        <end position="53"/>
    </location>
</feature>
<dbReference type="InterPro" id="IPR044878">
    <property type="entry name" value="UbiA_sf"/>
</dbReference>
<name>A0ABV5K6X6_9ACTN</name>
<dbReference type="EMBL" id="JBHMDG010000005">
    <property type="protein sequence ID" value="MFB9312381.1"/>
    <property type="molecule type" value="Genomic_DNA"/>
</dbReference>
<organism evidence="7 8">
    <name type="scientific">Nocardioides plantarum</name>
    <dbReference type="NCBI Taxonomy" id="29299"/>
    <lineage>
        <taxon>Bacteria</taxon>
        <taxon>Bacillati</taxon>
        <taxon>Actinomycetota</taxon>
        <taxon>Actinomycetes</taxon>
        <taxon>Propionibacteriales</taxon>
        <taxon>Nocardioidaceae</taxon>
        <taxon>Nocardioides</taxon>
    </lineage>
</organism>
<evidence type="ECO:0000256" key="5">
    <source>
        <dbReference type="SAM" id="MobiDB-lite"/>
    </source>
</evidence>
<keyword evidence="8" id="KW-1185">Reference proteome</keyword>
<comment type="caution">
    <text evidence="7">The sequence shown here is derived from an EMBL/GenBank/DDBJ whole genome shotgun (WGS) entry which is preliminary data.</text>
</comment>
<evidence type="ECO:0000256" key="2">
    <source>
        <dbReference type="ARBA" id="ARBA00022692"/>
    </source>
</evidence>
<keyword evidence="3 6" id="KW-1133">Transmembrane helix</keyword>
<dbReference type="InterPro" id="IPR000537">
    <property type="entry name" value="UbiA_prenyltransferase"/>
</dbReference>
<evidence type="ECO:0000256" key="1">
    <source>
        <dbReference type="ARBA" id="ARBA00004141"/>
    </source>
</evidence>
<evidence type="ECO:0000313" key="8">
    <source>
        <dbReference type="Proteomes" id="UP001589750"/>
    </source>
</evidence>
<accession>A0ABV5K6X6</accession>
<feature type="transmembrane region" description="Helical" evidence="6">
    <location>
        <begin position="269"/>
        <end position="296"/>
    </location>
</feature>
<dbReference type="RefSeq" id="WP_140008307.1">
    <property type="nucleotide sequence ID" value="NZ_JBHMDG010000005.1"/>
</dbReference>
<keyword evidence="2 6" id="KW-0812">Transmembrane</keyword>
<feature type="compositionally biased region" description="Basic residues" evidence="5">
    <location>
        <begin position="1"/>
        <end position="11"/>
    </location>
</feature>
<gene>
    <name evidence="7" type="ORF">ACFFRI_04935</name>
</gene>
<evidence type="ECO:0000256" key="6">
    <source>
        <dbReference type="SAM" id="Phobius"/>
    </source>
</evidence>
<evidence type="ECO:0000256" key="3">
    <source>
        <dbReference type="ARBA" id="ARBA00022989"/>
    </source>
</evidence>
<dbReference type="Proteomes" id="UP001589750">
    <property type="component" value="Unassembled WGS sequence"/>
</dbReference>
<dbReference type="Gene3D" id="1.10.357.140">
    <property type="entry name" value="UbiA prenyltransferase"/>
    <property type="match status" value="1"/>
</dbReference>
<feature type="transmembrane region" description="Helical" evidence="6">
    <location>
        <begin position="227"/>
        <end position="249"/>
    </location>
</feature>
<sequence length="298" mass="30906">MAKVQGRKRRDRAGDEPAESSVDAPASEPTTQRAGRSEGPADADVVPAPRRFAPGSTTARLRLSVLDSTPVLLLQATHPRQALATGAGLAVVALAAGRDPREAAVVAATAVVGQAVLGWHNDLVDRAVDDRHDVPHKPVADGRLDPGTTWYALVIALLLVVPLSISTGVTAGLYYLAALVVGLSGNVALRRGRLSWVSWATQFALYAPYVALGGWGGDAQGDPPEVAMVVLFALLGVGVHVLRAIWGLVADDAEGWSTLPLVLGRRLGAARLLVVTAAYLGVVVAAMVVVGATVGLRQ</sequence>
<keyword evidence="4 6" id="KW-0472">Membrane</keyword>
<evidence type="ECO:0000313" key="7">
    <source>
        <dbReference type="EMBL" id="MFB9312381.1"/>
    </source>
</evidence>
<proteinExistence type="predicted"/>
<evidence type="ECO:0000256" key="4">
    <source>
        <dbReference type="ARBA" id="ARBA00023136"/>
    </source>
</evidence>
<reference evidence="7 8" key="1">
    <citation type="submission" date="2024-09" db="EMBL/GenBank/DDBJ databases">
        <authorList>
            <person name="Sun Q."/>
            <person name="Mori K."/>
        </authorList>
    </citation>
    <scope>NUCLEOTIDE SEQUENCE [LARGE SCALE GENOMIC DNA]</scope>
    <source>
        <strain evidence="7 8">JCM 9626</strain>
    </source>
</reference>
<dbReference type="Pfam" id="PF01040">
    <property type="entry name" value="UbiA"/>
    <property type="match status" value="1"/>
</dbReference>
<feature type="transmembrane region" description="Helical" evidence="6">
    <location>
        <begin position="196"/>
        <end position="215"/>
    </location>
</feature>
<comment type="subcellular location">
    <subcellularLocation>
        <location evidence="1">Membrane</location>
        <topology evidence="1">Multi-pass membrane protein</topology>
    </subcellularLocation>
</comment>